<dbReference type="GO" id="GO:0004129">
    <property type="term" value="F:cytochrome-c oxidase activity"/>
    <property type="evidence" value="ECO:0007669"/>
    <property type="project" value="UniProtKB-EC"/>
</dbReference>
<dbReference type="InterPro" id="IPR002429">
    <property type="entry name" value="CcO_II-like_C"/>
</dbReference>
<evidence type="ECO:0000256" key="1">
    <source>
        <dbReference type="ARBA" id="ARBA00004141"/>
    </source>
</evidence>
<evidence type="ECO:0000256" key="2">
    <source>
        <dbReference type="ARBA" id="ARBA00007866"/>
    </source>
</evidence>
<protein>
    <recommendedName>
        <fullName evidence="3">cytochrome-c oxidase</fullName>
        <ecNumber evidence="3">7.1.1.9</ecNumber>
    </recommendedName>
</protein>
<dbReference type="Gene3D" id="2.60.40.420">
    <property type="entry name" value="Cupredoxins - blue copper proteins"/>
    <property type="match status" value="1"/>
</dbReference>
<evidence type="ECO:0000256" key="11">
    <source>
        <dbReference type="ARBA" id="ARBA00023136"/>
    </source>
</evidence>
<keyword evidence="8" id="KW-0249">Electron transport</keyword>
<name>A0A832MMC2_UNCEI</name>
<evidence type="ECO:0000256" key="4">
    <source>
        <dbReference type="ARBA" id="ARBA00022448"/>
    </source>
</evidence>
<dbReference type="InterPro" id="IPR008972">
    <property type="entry name" value="Cupredoxin"/>
</dbReference>
<organism evidence="14">
    <name type="scientific">Eiseniibacteriota bacterium</name>
    <dbReference type="NCBI Taxonomy" id="2212470"/>
    <lineage>
        <taxon>Bacteria</taxon>
        <taxon>Candidatus Eiseniibacteriota</taxon>
    </lineage>
</organism>
<dbReference type="PROSITE" id="PS50857">
    <property type="entry name" value="COX2_CUA"/>
    <property type="match status" value="1"/>
</dbReference>
<dbReference type="InterPro" id="IPR036257">
    <property type="entry name" value="Cyt_c_oxidase_su2_TM_sf"/>
</dbReference>
<dbReference type="InterPro" id="IPR045187">
    <property type="entry name" value="CcO_II"/>
</dbReference>
<evidence type="ECO:0000259" key="13">
    <source>
        <dbReference type="PROSITE" id="PS50857"/>
    </source>
</evidence>
<dbReference type="AlphaFoldDB" id="A0A832MMC2"/>
<evidence type="ECO:0000256" key="8">
    <source>
        <dbReference type="ARBA" id="ARBA00022982"/>
    </source>
</evidence>
<sequence>MFTHLGPRASSFSGDIDGLFWLITIIVGAWFIAAEAMFFWLIWRYRARAGVPSEYVTGKEKHLKRWINIPHGLVLLFDIIIIVAAVRVWVHVKQTLPPADATIRVTGQQWAWTFVDAGPDGLLDTADDVRTTDVLHLEVGKTYHFELESKDVLHSFFVPAFRLKQDAVPGRVYTGWFKTEKTGTFDILCAEICGIGHGIMGAKLIVGTAEEHAAWRERHAGTAALAAAAPATDADAGTATAPTATH</sequence>
<keyword evidence="10" id="KW-0186">Copper</keyword>
<dbReference type="PANTHER" id="PTHR22888:SF9">
    <property type="entry name" value="CYTOCHROME C OXIDASE SUBUNIT 2"/>
    <property type="match status" value="1"/>
</dbReference>
<evidence type="ECO:0000313" key="14">
    <source>
        <dbReference type="EMBL" id="HGZ42773.1"/>
    </source>
</evidence>
<dbReference type="GO" id="GO:0042773">
    <property type="term" value="P:ATP synthesis coupled electron transport"/>
    <property type="evidence" value="ECO:0007669"/>
    <property type="project" value="TreeGrafter"/>
</dbReference>
<comment type="similarity">
    <text evidence="2">Belongs to the cytochrome c oxidase subunit 2 family.</text>
</comment>
<dbReference type="GO" id="GO:0005507">
    <property type="term" value="F:copper ion binding"/>
    <property type="evidence" value="ECO:0007669"/>
    <property type="project" value="InterPro"/>
</dbReference>
<keyword evidence="4" id="KW-0813">Transport</keyword>
<dbReference type="EMBL" id="DSQF01000012">
    <property type="protein sequence ID" value="HGZ42773.1"/>
    <property type="molecule type" value="Genomic_DNA"/>
</dbReference>
<dbReference type="PROSITE" id="PS00078">
    <property type="entry name" value="COX2"/>
    <property type="match status" value="1"/>
</dbReference>
<feature type="transmembrane region" description="Helical" evidence="12">
    <location>
        <begin position="69"/>
        <end position="90"/>
    </location>
</feature>
<accession>A0A832MMC2</accession>
<evidence type="ECO:0000256" key="12">
    <source>
        <dbReference type="SAM" id="Phobius"/>
    </source>
</evidence>
<evidence type="ECO:0000256" key="6">
    <source>
        <dbReference type="ARBA" id="ARBA00022723"/>
    </source>
</evidence>
<evidence type="ECO:0000256" key="5">
    <source>
        <dbReference type="ARBA" id="ARBA00022692"/>
    </source>
</evidence>
<reference evidence="14" key="1">
    <citation type="journal article" date="2020" name="mSystems">
        <title>Genome- and Community-Level Interaction Insights into Carbon Utilization and Element Cycling Functions of Hydrothermarchaeota in Hydrothermal Sediment.</title>
        <authorList>
            <person name="Zhou Z."/>
            <person name="Liu Y."/>
            <person name="Xu W."/>
            <person name="Pan J."/>
            <person name="Luo Z.H."/>
            <person name="Li M."/>
        </authorList>
    </citation>
    <scope>NUCLEOTIDE SEQUENCE [LARGE SCALE GENOMIC DNA]</scope>
    <source>
        <strain evidence="14">SpSt-381</strain>
    </source>
</reference>
<comment type="subcellular location">
    <subcellularLocation>
        <location evidence="1">Membrane</location>
        <topology evidence="1">Multi-pass membrane protein</topology>
    </subcellularLocation>
</comment>
<dbReference type="Pfam" id="PF00116">
    <property type="entry name" value="COX2"/>
    <property type="match status" value="1"/>
</dbReference>
<keyword evidence="6" id="KW-0479">Metal-binding</keyword>
<evidence type="ECO:0000256" key="10">
    <source>
        <dbReference type="ARBA" id="ARBA00023008"/>
    </source>
</evidence>
<keyword evidence="7" id="KW-1278">Translocase</keyword>
<keyword evidence="5 12" id="KW-0812">Transmembrane</keyword>
<evidence type="ECO:0000256" key="7">
    <source>
        <dbReference type="ARBA" id="ARBA00022967"/>
    </source>
</evidence>
<dbReference type="GO" id="GO:0016020">
    <property type="term" value="C:membrane"/>
    <property type="evidence" value="ECO:0007669"/>
    <property type="project" value="UniProtKB-SubCell"/>
</dbReference>
<evidence type="ECO:0000256" key="3">
    <source>
        <dbReference type="ARBA" id="ARBA00012949"/>
    </source>
</evidence>
<dbReference type="PANTHER" id="PTHR22888">
    <property type="entry name" value="CYTOCHROME C OXIDASE, SUBUNIT II"/>
    <property type="match status" value="1"/>
</dbReference>
<dbReference type="InterPro" id="IPR001505">
    <property type="entry name" value="Copper_CuA"/>
</dbReference>
<comment type="caution">
    <text evidence="14">The sequence shown here is derived from an EMBL/GenBank/DDBJ whole genome shotgun (WGS) entry which is preliminary data.</text>
</comment>
<feature type="transmembrane region" description="Helical" evidence="12">
    <location>
        <begin position="20"/>
        <end position="43"/>
    </location>
</feature>
<feature type="domain" description="Cytochrome oxidase subunit II copper A binding" evidence="13">
    <location>
        <begin position="98"/>
        <end position="218"/>
    </location>
</feature>
<keyword evidence="11 12" id="KW-0472">Membrane</keyword>
<gene>
    <name evidence="14" type="ORF">ENR23_04975</name>
</gene>
<dbReference type="SUPFAM" id="SSF49503">
    <property type="entry name" value="Cupredoxins"/>
    <property type="match status" value="1"/>
</dbReference>
<dbReference type="CDD" id="cd13919">
    <property type="entry name" value="CuRO_HCO_II_like_5"/>
    <property type="match status" value="1"/>
</dbReference>
<evidence type="ECO:0000256" key="9">
    <source>
        <dbReference type="ARBA" id="ARBA00022989"/>
    </source>
</evidence>
<dbReference type="EC" id="7.1.1.9" evidence="3"/>
<keyword evidence="9 12" id="KW-1133">Transmembrane helix</keyword>
<proteinExistence type="inferred from homology"/>
<dbReference type="Gene3D" id="1.10.287.90">
    <property type="match status" value="1"/>
</dbReference>